<comment type="cofactor">
    <cofactor evidence="2">
        <name>Zn(2+)</name>
        <dbReference type="ChEBI" id="CHEBI:29105"/>
    </cofactor>
</comment>
<feature type="compositionally biased region" description="Polar residues" evidence="13">
    <location>
        <begin position="500"/>
        <end position="516"/>
    </location>
</feature>
<feature type="region of interest" description="Disordered" evidence="13">
    <location>
        <begin position="795"/>
        <end position="854"/>
    </location>
</feature>
<evidence type="ECO:0000256" key="4">
    <source>
        <dbReference type="ARBA" id="ARBA00004123"/>
    </source>
</evidence>
<evidence type="ECO:0000256" key="5">
    <source>
        <dbReference type="ARBA" id="ARBA00006045"/>
    </source>
</evidence>
<dbReference type="InterPro" id="IPR004843">
    <property type="entry name" value="Calcineurin-like_PHP"/>
</dbReference>
<dbReference type="CDD" id="cd00844">
    <property type="entry name" value="MPP_Dbr1_N"/>
    <property type="match status" value="1"/>
</dbReference>
<dbReference type="AlphaFoldDB" id="A0AAV9NLS5"/>
<feature type="compositionally biased region" description="Polar residues" evidence="13">
    <location>
        <begin position="581"/>
        <end position="590"/>
    </location>
</feature>
<feature type="region of interest" description="Disordered" evidence="13">
    <location>
        <begin position="544"/>
        <end position="617"/>
    </location>
</feature>
<dbReference type="SUPFAM" id="SSF56300">
    <property type="entry name" value="Metallo-dependent phosphatases"/>
    <property type="match status" value="1"/>
</dbReference>
<evidence type="ECO:0000256" key="7">
    <source>
        <dbReference type="ARBA" id="ARBA00022723"/>
    </source>
</evidence>
<evidence type="ECO:0000256" key="8">
    <source>
        <dbReference type="ARBA" id="ARBA00022801"/>
    </source>
</evidence>
<feature type="region of interest" description="Disordered" evidence="13">
    <location>
        <begin position="398"/>
        <end position="451"/>
    </location>
</feature>
<feature type="compositionally biased region" description="Polar residues" evidence="13">
    <location>
        <begin position="399"/>
        <end position="419"/>
    </location>
</feature>
<dbReference type="InterPro" id="IPR041816">
    <property type="entry name" value="Dbr1_N"/>
</dbReference>
<keyword evidence="12" id="KW-0539">Nucleus</keyword>
<keyword evidence="6" id="KW-0507">mRNA processing</keyword>
<dbReference type="Pfam" id="PF05011">
    <property type="entry name" value="DBR1"/>
    <property type="match status" value="1"/>
</dbReference>
<keyword evidence="10" id="KW-0408">Iron</keyword>
<comment type="similarity">
    <text evidence="5">Belongs to the lariat debranching enzyme family.</text>
</comment>
<comment type="caution">
    <text evidence="15">The sequence shown here is derived from an EMBL/GenBank/DDBJ whole genome shotgun (WGS) entry which is preliminary data.</text>
</comment>
<dbReference type="EMBL" id="JAVRRD010000004">
    <property type="protein sequence ID" value="KAK5059890.1"/>
    <property type="molecule type" value="Genomic_DNA"/>
</dbReference>
<dbReference type="GeneID" id="89977931"/>
<comment type="subcellular location">
    <subcellularLocation>
        <location evidence="4">Nucleus</location>
    </subcellularLocation>
</comment>
<dbReference type="GO" id="GO:0005634">
    <property type="term" value="C:nucleus"/>
    <property type="evidence" value="ECO:0007669"/>
    <property type="project" value="UniProtKB-SubCell"/>
</dbReference>
<evidence type="ECO:0000313" key="15">
    <source>
        <dbReference type="EMBL" id="KAK5059890.1"/>
    </source>
</evidence>
<evidence type="ECO:0000259" key="14">
    <source>
        <dbReference type="SMART" id="SM01124"/>
    </source>
</evidence>
<dbReference type="InterPro" id="IPR007708">
    <property type="entry name" value="DBR1_C"/>
</dbReference>
<evidence type="ECO:0000256" key="9">
    <source>
        <dbReference type="ARBA" id="ARBA00022833"/>
    </source>
</evidence>
<keyword evidence="7" id="KW-0479">Metal-binding</keyword>
<feature type="compositionally biased region" description="Acidic residues" evidence="13">
    <location>
        <begin position="438"/>
        <end position="447"/>
    </location>
</feature>
<evidence type="ECO:0000256" key="10">
    <source>
        <dbReference type="ARBA" id="ARBA00023004"/>
    </source>
</evidence>
<evidence type="ECO:0000256" key="1">
    <source>
        <dbReference type="ARBA" id="ARBA00001936"/>
    </source>
</evidence>
<dbReference type="SMART" id="SM01124">
    <property type="entry name" value="DBR1"/>
    <property type="match status" value="1"/>
</dbReference>
<evidence type="ECO:0000313" key="16">
    <source>
        <dbReference type="Proteomes" id="UP001358417"/>
    </source>
</evidence>
<dbReference type="InterPro" id="IPR029052">
    <property type="entry name" value="Metallo-depent_PP-like"/>
</dbReference>
<reference evidence="15 16" key="1">
    <citation type="submission" date="2023-08" db="EMBL/GenBank/DDBJ databases">
        <title>Black Yeasts Isolated from many extreme environments.</title>
        <authorList>
            <person name="Coleine C."/>
            <person name="Stajich J.E."/>
            <person name="Selbmann L."/>
        </authorList>
    </citation>
    <scope>NUCLEOTIDE SEQUENCE [LARGE SCALE GENOMIC DNA]</scope>
    <source>
        <strain evidence="15 16">CCFEE 5792</strain>
    </source>
</reference>
<evidence type="ECO:0000256" key="6">
    <source>
        <dbReference type="ARBA" id="ARBA00022664"/>
    </source>
</evidence>
<evidence type="ECO:0000256" key="13">
    <source>
        <dbReference type="SAM" id="MobiDB-lite"/>
    </source>
</evidence>
<keyword evidence="11" id="KW-0464">Manganese</keyword>
<dbReference type="PANTHER" id="PTHR12849:SF0">
    <property type="entry name" value="LARIAT DEBRANCHING ENZYME"/>
    <property type="match status" value="1"/>
</dbReference>
<name>A0AAV9NLS5_9EURO</name>
<dbReference type="RefSeq" id="XP_064709711.1">
    <property type="nucleotide sequence ID" value="XM_064853312.1"/>
</dbReference>
<evidence type="ECO:0000256" key="2">
    <source>
        <dbReference type="ARBA" id="ARBA00001947"/>
    </source>
</evidence>
<feature type="compositionally biased region" description="Polar residues" evidence="13">
    <location>
        <begin position="544"/>
        <end position="558"/>
    </location>
</feature>
<accession>A0AAV9NLS5</accession>
<keyword evidence="9" id="KW-0862">Zinc</keyword>
<dbReference type="GO" id="GO:0046872">
    <property type="term" value="F:metal ion binding"/>
    <property type="evidence" value="ECO:0007669"/>
    <property type="project" value="UniProtKB-KW"/>
</dbReference>
<feature type="domain" description="Lariat debranching enzyme C-terminal" evidence="14">
    <location>
        <begin position="641"/>
        <end position="789"/>
    </location>
</feature>
<keyword evidence="16" id="KW-1185">Reference proteome</keyword>
<dbReference type="GO" id="GO:0000398">
    <property type="term" value="P:mRNA splicing, via spliceosome"/>
    <property type="evidence" value="ECO:0007669"/>
    <property type="project" value="TreeGrafter"/>
</dbReference>
<feature type="compositionally biased region" description="Basic and acidic residues" evidence="13">
    <location>
        <begin position="603"/>
        <end position="617"/>
    </location>
</feature>
<comment type="cofactor">
    <cofactor evidence="3">
        <name>Fe(2+)</name>
        <dbReference type="ChEBI" id="CHEBI:29033"/>
    </cofactor>
</comment>
<dbReference type="Proteomes" id="UP001358417">
    <property type="component" value="Unassembled WGS sequence"/>
</dbReference>
<keyword evidence="8" id="KW-0378">Hydrolase</keyword>
<feature type="region of interest" description="Disordered" evidence="13">
    <location>
        <begin position="470"/>
        <end position="516"/>
    </location>
</feature>
<evidence type="ECO:0000256" key="12">
    <source>
        <dbReference type="ARBA" id="ARBA00023242"/>
    </source>
</evidence>
<feature type="compositionally biased region" description="Acidic residues" evidence="13">
    <location>
        <begin position="472"/>
        <end position="485"/>
    </location>
</feature>
<evidence type="ECO:0000256" key="11">
    <source>
        <dbReference type="ARBA" id="ARBA00023211"/>
    </source>
</evidence>
<comment type="cofactor">
    <cofactor evidence="1">
        <name>Mn(2+)</name>
        <dbReference type="ChEBI" id="CHEBI:29035"/>
    </cofactor>
</comment>
<sequence>MALVEEAKTGGIRLAVEGCGHGTLHNIYTTVEERCKFRGWDGVDLLIIGGDFQAVRNQYDLNVTSMPQKYRRMADFHEYYSGAVVAPYLTIFIGGNHEASNHLFELYYGGWVAPNIYYLGAANVLQFGPLRIAGLTGIWKGYDYNKPHFERLPYNQEEIGSIYHVRELDTRKLLSLRSQVDIGLSHDWPQAIEMHGDYQRLFKYKSFLEPDSRSGKLGSVAAKRCLDHLRPPYWFSAHLHTRFVATVNHGNNQEIPHAVTNDARSIASQSSLNSMNANKQQGVAPSPRSAFKNVDQQRVSAWQQFGVAAKKADAEEADQIKREHAARRGEEERTGIRQGPQYDFNETFHQVKGDGTLERTLISTTNQQVRNRDLPQSPEPISNLDGCGFSRPIKRQRVVSPNASDRQNLTSPETVQDTQVGDAVATSHPQVHTNPDAIDIEISDESDSGVRVNDKVADAARSSVKFTNPDAIDIDMSDSSDDGAEAEGGGAEPTGKAPTAANSSTTLSGTEQAKSKTISLNMSEASEDGGVKLSPSVSVFDSTLQPSQISTSDSQASKESIIPSRRSSDSELNPEAKSFTPKASTASLSAPETVPQPSVEEPAETKVEESEVSEEMRAQLAALSSNFTQREEPKISASLPFPEDITNKTTHFLALSKCESNQEFLELMEVSSLTKPDAEIKRPLKLSYDPEWLAIQRVFAPELTLGGTSNDRIPPHRGDTYYHEQIVKEQAWITEHVVNAGRLEVPENFTHTAPMYDPEIHVDSTDMPREVTNPQTSAFCQLIGIENKFDISEEERDFRVQQGPRPESAGYLASRDRPRGGHRGGGRGGGGRGGRGGRGGGRGSGGSYRGRGRW</sequence>
<organism evidence="15 16">
    <name type="scientific">Exophiala bonariae</name>
    <dbReference type="NCBI Taxonomy" id="1690606"/>
    <lineage>
        <taxon>Eukaryota</taxon>
        <taxon>Fungi</taxon>
        <taxon>Dikarya</taxon>
        <taxon>Ascomycota</taxon>
        <taxon>Pezizomycotina</taxon>
        <taxon>Eurotiomycetes</taxon>
        <taxon>Chaetothyriomycetidae</taxon>
        <taxon>Chaetothyriales</taxon>
        <taxon>Herpotrichiellaceae</taxon>
        <taxon>Exophiala</taxon>
    </lineage>
</organism>
<dbReference type="Pfam" id="PF00149">
    <property type="entry name" value="Metallophos"/>
    <property type="match status" value="1"/>
</dbReference>
<dbReference type="PANTHER" id="PTHR12849">
    <property type="entry name" value="RNA LARIAT DEBRANCHING ENZYME"/>
    <property type="match status" value="1"/>
</dbReference>
<protein>
    <recommendedName>
        <fullName evidence="14">Lariat debranching enzyme C-terminal domain-containing protein</fullName>
    </recommendedName>
</protein>
<proteinExistence type="inferred from homology"/>
<evidence type="ECO:0000256" key="3">
    <source>
        <dbReference type="ARBA" id="ARBA00001954"/>
    </source>
</evidence>
<feature type="compositionally biased region" description="Gly residues" evidence="13">
    <location>
        <begin position="826"/>
        <end position="854"/>
    </location>
</feature>
<dbReference type="GO" id="GO:0008419">
    <property type="term" value="F:RNA lariat debranching enzyme activity"/>
    <property type="evidence" value="ECO:0007669"/>
    <property type="project" value="TreeGrafter"/>
</dbReference>
<gene>
    <name evidence="15" type="ORF">LTR84_009773</name>
</gene>